<keyword evidence="8" id="KW-1185">Reference proteome</keyword>
<accession>A0A3M7S4E3</accession>
<dbReference type="GO" id="GO:0005886">
    <property type="term" value="C:plasma membrane"/>
    <property type="evidence" value="ECO:0007669"/>
    <property type="project" value="TreeGrafter"/>
</dbReference>
<comment type="caution">
    <text evidence="7">The sequence shown here is derived from an EMBL/GenBank/DDBJ whole genome shotgun (WGS) entry which is preliminary data.</text>
</comment>
<organism evidence="7 8">
    <name type="scientific">Brachionus plicatilis</name>
    <name type="common">Marine rotifer</name>
    <name type="synonym">Brachionus muelleri</name>
    <dbReference type="NCBI Taxonomy" id="10195"/>
    <lineage>
        <taxon>Eukaryota</taxon>
        <taxon>Metazoa</taxon>
        <taxon>Spiralia</taxon>
        <taxon>Gnathifera</taxon>
        <taxon>Rotifera</taxon>
        <taxon>Eurotatoria</taxon>
        <taxon>Monogononta</taxon>
        <taxon>Pseudotrocha</taxon>
        <taxon>Ploima</taxon>
        <taxon>Brachionidae</taxon>
        <taxon>Brachionus</taxon>
    </lineage>
</organism>
<reference evidence="7 8" key="1">
    <citation type="journal article" date="2018" name="Sci. Rep.">
        <title>Genomic signatures of local adaptation to the degree of environmental predictability in rotifers.</title>
        <authorList>
            <person name="Franch-Gras L."/>
            <person name="Hahn C."/>
            <person name="Garcia-Roger E.M."/>
            <person name="Carmona M.J."/>
            <person name="Serra M."/>
            <person name="Gomez A."/>
        </authorList>
    </citation>
    <scope>NUCLEOTIDE SEQUENCE [LARGE SCALE GENOMIC DNA]</scope>
    <source>
        <strain evidence="7">HYR1</strain>
    </source>
</reference>
<dbReference type="GO" id="GO:0015137">
    <property type="term" value="F:citrate transmembrane transporter activity"/>
    <property type="evidence" value="ECO:0007669"/>
    <property type="project" value="TreeGrafter"/>
</dbReference>
<protein>
    <submittedName>
        <fullName evidence="7">Solute carrier family 13 member 1</fullName>
    </submittedName>
</protein>
<dbReference type="Pfam" id="PF00939">
    <property type="entry name" value="Na_sulph_symp"/>
    <property type="match status" value="1"/>
</dbReference>
<dbReference type="GO" id="GO:0015141">
    <property type="term" value="F:succinate transmembrane transporter activity"/>
    <property type="evidence" value="ECO:0007669"/>
    <property type="project" value="TreeGrafter"/>
</dbReference>
<keyword evidence="5 6" id="KW-0472">Membrane</keyword>
<evidence type="ECO:0000256" key="1">
    <source>
        <dbReference type="ARBA" id="ARBA00004141"/>
    </source>
</evidence>
<evidence type="ECO:0000313" key="7">
    <source>
        <dbReference type="EMBL" id="RNA30676.1"/>
    </source>
</evidence>
<dbReference type="InterPro" id="IPR001898">
    <property type="entry name" value="SLC13A/DASS"/>
</dbReference>
<evidence type="ECO:0000313" key="8">
    <source>
        <dbReference type="Proteomes" id="UP000276133"/>
    </source>
</evidence>
<comment type="subcellular location">
    <subcellularLocation>
        <location evidence="1">Membrane</location>
        <topology evidence="1">Multi-pass membrane protein</topology>
    </subcellularLocation>
</comment>
<dbReference type="AlphaFoldDB" id="A0A3M7S4E3"/>
<proteinExistence type="inferred from homology"/>
<dbReference type="OrthoDB" id="6493944at2759"/>
<evidence type="ECO:0000256" key="4">
    <source>
        <dbReference type="ARBA" id="ARBA00022989"/>
    </source>
</evidence>
<dbReference type="PANTHER" id="PTHR10283:SF82">
    <property type="entry name" value="SOLUTE CARRIER FAMILY 13 MEMBER 2"/>
    <property type="match status" value="1"/>
</dbReference>
<comment type="similarity">
    <text evidence="2">Belongs to the SLC13A/DASS transporter (TC 2.A.47) family. NADC subfamily.</text>
</comment>
<evidence type="ECO:0000256" key="2">
    <source>
        <dbReference type="ARBA" id="ARBA00006772"/>
    </source>
</evidence>
<evidence type="ECO:0000256" key="6">
    <source>
        <dbReference type="SAM" id="Phobius"/>
    </source>
</evidence>
<evidence type="ECO:0000256" key="3">
    <source>
        <dbReference type="ARBA" id="ARBA00022692"/>
    </source>
</evidence>
<keyword evidence="3 6" id="KW-0812">Transmembrane</keyword>
<dbReference type="PANTHER" id="PTHR10283">
    <property type="entry name" value="SOLUTE CARRIER FAMILY 13 MEMBER"/>
    <property type="match status" value="1"/>
</dbReference>
<evidence type="ECO:0000256" key="5">
    <source>
        <dbReference type="ARBA" id="ARBA00023136"/>
    </source>
</evidence>
<gene>
    <name evidence="7" type="ORF">BpHYR1_018721</name>
</gene>
<feature type="transmembrane region" description="Helical" evidence="6">
    <location>
        <begin position="106"/>
        <end position="125"/>
    </location>
</feature>
<keyword evidence="4 6" id="KW-1133">Transmembrane helix</keyword>
<feature type="transmembrane region" description="Helical" evidence="6">
    <location>
        <begin position="35"/>
        <end position="56"/>
    </location>
</feature>
<name>A0A3M7S4E3_BRAPC</name>
<dbReference type="Proteomes" id="UP000276133">
    <property type="component" value="Unassembled WGS sequence"/>
</dbReference>
<dbReference type="STRING" id="10195.A0A3M7S4E3"/>
<sequence length="132" mass="15142">MNGYKRNLTLRSFDQSSINQINHYKKGVTKFQQKCVGVIFVILVILWLTRDIQGLYGWGLLFQPKYVSDATPAVLAVFFLFACPKNNIFQGEDYVHLMNWKQLQTIFPWNVILLIGGGLAIAEGFQKNLNLE</sequence>
<dbReference type="EMBL" id="REGN01002057">
    <property type="protein sequence ID" value="RNA30676.1"/>
    <property type="molecule type" value="Genomic_DNA"/>
</dbReference>